<dbReference type="GO" id="GO:0005886">
    <property type="term" value="C:plasma membrane"/>
    <property type="evidence" value="ECO:0007669"/>
    <property type="project" value="TreeGrafter"/>
</dbReference>
<feature type="region of interest" description="Disordered" evidence="6">
    <location>
        <begin position="99"/>
        <end position="127"/>
    </location>
</feature>
<dbReference type="GO" id="GO:0098609">
    <property type="term" value="P:cell-cell adhesion"/>
    <property type="evidence" value="ECO:0007669"/>
    <property type="project" value="TreeGrafter"/>
</dbReference>
<dbReference type="PROSITE" id="PS50835">
    <property type="entry name" value="IG_LIKE"/>
    <property type="match status" value="5"/>
</dbReference>
<organism evidence="9 10">
    <name type="scientific">Leptotrombidium deliense</name>
    <dbReference type="NCBI Taxonomy" id="299467"/>
    <lineage>
        <taxon>Eukaryota</taxon>
        <taxon>Metazoa</taxon>
        <taxon>Ecdysozoa</taxon>
        <taxon>Arthropoda</taxon>
        <taxon>Chelicerata</taxon>
        <taxon>Arachnida</taxon>
        <taxon>Acari</taxon>
        <taxon>Acariformes</taxon>
        <taxon>Trombidiformes</taxon>
        <taxon>Prostigmata</taxon>
        <taxon>Anystina</taxon>
        <taxon>Parasitengona</taxon>
        <taxon>Trombiculoidea</taxon>
        <taxon>Trombiculidae</taxon>
        <taxon>Leptotrombidium</taxon>
    </lineage>
</organism>
<keyword evidence="7" id="KW-0812">Transmembrane</keyword>
<keyword evidence="10" id="KW-1185">Reference proteome</keyword>
<dbReference type="SMART" id="SM00409">
    <property type="entry name" value="IG"/>
    <property type="match status" value="5"/>
</dbReference>
<dbReference type="Gene3D" id="2.60.40.10">
    <property type="entry name" value="Immunoglobulins"/>
    <property type="match status" value="5"/>
</dbReference>
<dbReference type="GO" id="GO:0005911">
    <property type="term" value="C:cell-cell junction"/>
    <property type="evidence" value="ECO:0007669"/>
    <property type="project" value="TreeGrafter"/>
</dbReference>
<evidence type="ECO:0000313" key="10">
    <source>
        <dbReference type="Proteomes" id="UP000288716"/>
    </source>
</evidence>
<sequence>MQWTRDGFGLGSDRDLIGFPRYSMTGSDDEGDFSLQIVNVQLEDDALFQCQVGASEGAKGIRSRDAVITVSLPPEPPKIVQGDNLKTTAGMTVELTCESHSGKPPAELTWLDGDGNPVSSSSTQSSTQLLSDGKRANAMLKWTFQASREHNGKTFICRSENPALSKPQKSLIKIEVKYPPDVKLTVNSTNIGEFDDVRFTCEASANPADIVYKWYKNNEVVVGDYSTTFEIRKISRNYNKAEISCEVSNSVGTTKATHTLDVHFGPAFKSAPEKVLSADIGSEVKLNCDVDGNPKPKVVWLFNSSPKVLSTERELIIPEMTYEKSGKYICRAAVEGFPEIWTSTLVFIKGPPRVKSSPFQFGVEGETVKLECVVHFIPPARNITWFRNTQNVKSDINRGIEIIEEEFPSQSLLRSTLVIHKSRKEHFGAYNCSVSNEFGNNYLIITLSKQKSFPMLIIVAAIIGGVVAVVSVTIIVILCMKRKSNSDDCDYGHDMKKEAVVSNTTSSSIGKLHSHHSVMDTGSSGADSDLKVEIRTASSLSEHGQCWDDLNDMSSERNLTANDIAQVVENIYNYTSEPIFQTNKETQNNNGFIPYVDLSREYLSGHTSSSQLGQQGTLQHASIVMTSNRDSYIDPHYGTLSIDPRYRNSNYSAYSRAASNGSPVTSASALVSAGVYSANQRYITSPSSGTLATHV</sequence>
<name>A0A443SVU5_9ACAR</name>
<dbReference type="SUPFAM" id="SSF48726">
    <property type="entry name" value="Immunoglobulin"/>
    <property type="match status" value="5"/>
</dbReference>
<comment type="caution">
    <text evidence="9">The sequence shown here is derived from an EMBL/GenBank/DDBJ whole genome shotgun (WGS) entry which is preliminary data.</text>
</comment>
<feature type="domain" description="Ig-like" evidence="8">
    <location>
        <begin position="1"/>
        <end position="69"/>
    </location>
</feature>
<feature type="domain" description="Ig-like" evidence="8">
    <location>
        <begin position="77"/>
        <end position="172"/>
    </location>
</feature>
<evidence type="ECO:0000256" key="2">
    <source>
        <dbReference type="ARBA" id="ARBA00023136"/>
    </source>
</evidence>
<dbReference type="OrthoDB" id="6413693at2759"/>
<evidence type="ECO:0000256" key="3">
    <source>
        <dbReference type="ARBA" id="ARBA00023157"/>
    </source>
</evidence>
<evidence type="ECO:0000256" key="4">
    <source>
        <dbReference type="ARBA" id="ARBA00023180"/>
    </source>
</evidence>
<dbReference type="InterPro" id="IPR036179">
    <property type="entry name" value="Ig-like_dom_sf"/>
</dbReference>
<evidence type="ECO:0000313" key="9">
    <source>
        <dbReference type="EMBL" id="RWS31641.1"/>
    </source>
</evidence>
<dbReference type="AlphaFoldDB" id="A0A443SVU5"/>
<dbReference type="InterPro" id="IPR051275">
    <property type="entry name" value="Cell_adhesion_signaling"/>
</dbReference>
<keyword evidence="3" id="KW-1015">Disulfide bond</keyword>
<dbReference type="Proteomes" id="UP000288716">
    <property type="component" value="Unassembled WGS sequence"/>
</dbReference>
<dbReference type="Pfam" id="PF08205">
    <property type="entry name" value="C2-set_2"/>
    <property type="match status" value="1"/>
</dbReference>
<feature type="transmembrane region" description="Helical" evidence="7">
    <location>
        <begin position="453"/>
        <end position="478"/>
    </location>
</feature>
<dbReference type="GO" id="GO:0050839">
    <property type="term" value="F:cell adhesion molecule binding"/>
    <property type="evidence" value="ECO:0007669"/>
    <property type="project" value="TreeGrafter"/>
</dbReference>
<dbReference type="InterPro" id="IPR003599">
    <property type="entry name" value="Ig_sub"/>
</dbReference>
<keyword evidence="5" id="KW-0393">Immunoglobulin domain</keyword>
<dbReference type="SMART" id="SM00408">
    <property type="entry name" value="IGc2"/>
    <property type="match status" value="4"/>
</dbReference>
<accession>A0A443SVU5</accession>
<evidence type="ECO:0000256" key="7">
    <source>
        <dbReference type="SAM" id="Phobius"/>
    </source>
</evidence>
<feature type="domain" description="Ig-like" evidence="8">
    <location>
        <begin position="180"/>
        <end position="261"/>
    </location>
</feature>
<protein>
    <submittedName>
        <fullName evidence="9">Irregular chiasm C-roughest protein-like protein</fullName>
    </submittedName>
</protein>
<comment type="subcellular location">
    <subcellularLocation>
        <location evidence="1">Membrane</location>
        <topology evidence="1">Single-pass type I membrane protein</topology>
    </subcellularLocation>
</comment>
<dbReference type="PANTHER" id="PTHR11640:SF31">
    <property type="entry name" value="IRREGULAR CHIASM C-ROUGHEST PROTEIN-RELATED"/>
    <property type="match status" value="1"/>
</dbReference>
<feature type="domain" description="Ig-like" evidence="8">
    <location>
        <begin position="266"/>
        <end position="332"/>
    </location>
</feature>
<dbReference type="STRING" id="299467.A0A443SVU5"/>
<gene>
    <name evidence="9" type="ORF">B4U80_05494</name>
</gene>
<dbReference type="InterPro" id="IPR013162">
    <property type="entry name" value="CD80_C2-set"/>
</dbReference>
<dbReference type="PANTHER" id="PTHR11640">
    <property type="entry name" value="NEPHRIN"/>
    <property type="match status" value="1"/>
</dbReference>
<evidence type="ECO:0000256" key="1">
    <source>
        <dbReference type="ARBA" id="ARBA00004479"/>
    </source>
</evidence>
<dbReference type="EMBL" id="NCKV01000105">
    <property type="protein sequence ID" value="RWS31641.1"/>
    <property type="molecule type" value="Genomic_DNA"/>
</dbReference>
<evidence type="ECO:0000256" key="6">
    <source>
        <dbReference type="SAM" id="MobiDB-lite"/>
    </source>
</evidence>
<keyword evidence="4" id="KW-0325">Glycoprotein</keyword>
<keyword evidence="2 7" id="KW-0472">Membrane</keyword>
<dbReference type="InterPro" id="IPR013783">
    <property type="entry name" value="Ig-like_fold"/>
</dbReference>
<keyword evidence="7" id="KW-1133">Transmembrane helix</keyword>
<dbReference type="Pfam" id="PF13927">
    <property type="entry name" value="Ig_3"/>
    <property type="match status" value="2"/>
</dbReference>
<proteinExistence type="predicted"/>
<reference evidence="9 10" key="1">
    <citation type="journal article" date="2018" name="Gigascience">
        <title>Genomes of trombidid mites reveal novel predicted allergens and laterally-transferred genes associated with secondary metabolism.</title>
        <authorList>
            <person name="Dong X."/>
            <person name="Chaisiri K."/>
            <person name="Xia D."/>
            <person name="Armstrong S.D."/>
            <person name="Fang Y."/>
            <person name="Donnelly M.J."/>
            <person name="Kadowaki T."/>
            <person name="McGarry J.W."/>
            <person name="Darby A.C."/>
            <person name="Makepeace B.L."/>
        </authorList>
    </citation>
    <scope>NUCLEOTIDE SEQUENCE [LARGE SCALE GENOMIC DNA]</scope>
    <source>
        <strain evidence="9">UoL-UT</strain>
    </source>
</reference>
<dbReference type="InterPro" id="IPR007110">
    <property type="entry name" value="Ig-like_dom"/>
</dbReference>
<feature type="domain" description="Ig-like" evidence="8">
    <location>
        <begin position="352"/>
        <end position="448"/>
    </location>
</feature>
<evidence type="ECO:0000256" key="5">
    <source>
        <dbReference type="ARBA" id="ARBA00023319"/>
    </source>
</evidence>
<dbReference type="Pfam" id="PF13895">
    <property type="entry name" value="Ig_2"/>
    <property type="match status" value="1"/>
</dbReference>
<evidence type="ECO:0000259" key="8">
    <source>
        <dbReference type="PROSITE" id="PS50835"/>
    </source>
</evidence>
<dbReference type="InterPro" id="IPR003598">
    <property type="entry name" value="Ig_sub2"/>
</dbReference>
<dbReference type="VEuPathDB" id="VectorBase:LDEU000399"/>